<name>A0A7C4XKG2_UNCW3</name>
<evidence type="ECO:0000256" key="1">
    <source>
        <dbReference type="ARBA" id="ARBA00001947"/>
    </source>
</evidence>
<comment type="caution">
    <text evidence="12">The sequence shown here is derived from an EMBL/GenBank/DDBJ whole genome shotgun (WGS) entry which is preliminary data.</text>
</comment>
<dbReference type="InterPro" id="IPR011334">
    <property type="entry name" value="UDP-acyl_GlcNac_deAcase_C"/>
</dbReference>
<accession>A0A7C4XKG2</accession>
<evidence type="ECO:0000256" key="4">
    <source>
        <dbReference type="ARBA" id="ARBA00012745"/>
    </source>
</evidence>
<dbReference type="InterPro" id="IPR004463">
    <property type="entry name" value="UDP-acyl_GlcNac_deAcase"/>
</dbReference>
<dbReference type="Gene3D" id="3.30.1700.10">
    <property type="entry name" value="lpxc deacetylase, domain 2"/>
    <property type="match status" value="1"/>
</dbReference>
<evidence type="ECO:0000256" key="9">
    <source>
        <dbReference type="ARBA" id="ARBA00022833"/>
    </source>
</evidence>
<dbReference type="GO" id="GO:0009245">
    <property type="term" value="P:lipid A biosynthetic process"/>
    <property type="evidence" value="ECO:0007669"/>
    <property type="project" value="UniProtKB-KW"/>
</dbReference>
<dbReference type="AlphaFoldDB" id="A0A7C4XKG2"/>
<evidence type="ECO:0000256" key="5">
    <source>
        <dbReference type="ARBA" id="ARBA00022516"/>
    </source>
</evidence>
<dbReference type="PANTHER" id="PTHR33694:SF1">
    <property type="entry name" value="UDP-3-O-ACYL-N-ACETYLGLUCOSAMINE DEACETYLASE 1, MITOCHONDRIAL-RELATED"/>
    <property type="match status" value="1"/>
</dbReference>
<keyword evidence="10" id="KW-0443">Lipid metabolism</keyword>
<keyword evidence="8" id="KW-0378">Hydrolase</keyword>
<evidence type="ECO:0000256" key="10">
    <source>
        <dbReference type="ARBA" id="ARBA00023098"/>
    </source>
</evidence>
<dbReference type="EMBL" id="DTGZ01000097">
    <property type="protein sequence ID" value="HGV97696.1"/>
    <property type="molecule type" value="Genomic_DNA"/>
</dbReference>
<dbReference type="Gene3D" id="3.30.230.20">
    <property type="entry name" value="lpxc deacetylase, domain 1"/>
    <property type="match status" value="1"/>
</dbReference>
<dbReference type="GO" id="GO:0103117">
    <property type="term" value="F:UDP-3-O-acyl-N-acetylglucosamine deacetylase activity"/>
    <property type="evidence" value="ECO:0007669"/>
    <property type="project" value="UniProtKB-EC"/>
</dbReference>
<comment type="function">
    <text evidence="2">Catalyzes the hydrolysis of UDP-3-O-myristoyl-N-acetylglucosamine to form UDP-3-O-myristoylglucosamine and acetate, the committed step in lipid A biosynthesis.</text>
</comment>
<evidence type="ECO:0000256" key="7">
    <source>
        <dbReference type="ARBA" id="ARBA00022723"/>
    </source>
</evidence>
<sequence>MKLRDWIIFKGLCLGGGNSEVRISGNKNLLIYIYHNSSHPKQIPLNIDNLIVNNHLVCLKELKIVEHLFSALYGLNLFNVRIEVTGEEIPFFDGSSKLFTEHLLSLEESKRAPIRVKEIFLKEKNSFIHYRPWSKSELLIDMELSHPYIKRERLSIIINRENYINEIASARTFVFTTEEDPRLKNLPPYGIGITKNHTFSSEALRFPDEPVRHKILDLLGDLYVLQRPLCGIIRAFNTSHRINLKFARTILQDKIATKRPFPAYSKPQSAGSRVREIPCEDLEEFSGRG</sequence>
<dbReference type="UniPathway" id="UPA00359">
    <property type="reaction ID" value="UER00478"/>
</dbReference>
<gene>
    <name evidence="12" type="ORF">ENV60_05310</name>
</gene>
<proteinExistence type="predicted"/>
<dbReference type="SUPFAM" id="SSF54211">
    <property type="entry name" value="Ribosomal protein S5 domain 2-like"/>
    <property type="match status" value="2"/>
</dbReference>
<dbReference type="GO" id="GO:0046872">
    <property type="term" value="F:metal ion binding"/>
    <property type="evidence" value="ECO:0007669"/>
    <property type="project" value="UniProtKB-KW"/>
</dbReference>
<dbReference type="GO" id="GO:0016020">
    <property type="term" value="C:membrane"/>
    <property type="evidence" value="ECO:0007669"/>
    <property type="project" value="GOC"/>
</dbReference>
<dbReference type="Pfam" id="PF03331">
    <property type="entry name" value="LpxC"/>
    <property type="match status" value="1"/>
</dbReference>
<organism evidence="12">
    <name type="scientific">candidate division WOR-3 bacterium</name>
    <dbReference type="NCBI Taxonomy" id="2052148"/>
    <lineage>
        <taxon>Bacteria</taxon>
        <taxon>Bacteria division WOR-3</taxon>
    </lineage>
</organism>
<evidence type="ECO:0000313" key="12">
    <source>
        <dbReference type="EMBL" id="HGV97696.1"/>
    </source>
</evidence>
<keyword evidence="5" id="KW-0444">Lipid biosynthesis</keyword>
<comment type="catalytic activity">
    <reaction evidence="11">
        <text>a UDP-3-O-[(3R)-3-hydroxyacyl]-N-acetyl-alpha-D-glucosamine + H2O = a UDP-3-O-[(3R)-3-hydroxyacyl]-alpha-D-glucosamine + acetate</text>
        <dbReference type="Rhea" id="RHEA:67816"/>
        <dbReference type="ChEBI" id="CHEBI:15377"/>
        <dbReference type="ChEBI" id="CHEBI:30089"/>
        <dbReference type="ChEBI" id="CHEBI:137740"/>
        <dbReference type="ChEBI" id="CHEBI:173225"/>
        <dbReference type="EC" id="3.5.1.108"/>
    </reaction>
</comment>
<evidence type="ECO:0000256" key="3">
    <source>
        <dbReference type="ARBA" id="ARBA00005002"/>
    </source>
</evidence>
<evidence type="ECO:0000256" key="8">
    <source>
        <dbReference type="ARBA" id="ARBA00022801"/>
    </source>
</evidence>
<comment type="pathway">
    <text evidence="3">Glycolipid biosynthesis; lipid IV(A) biosynthesis; lipid IV(A) from (3R)-3-hydroxytetradecanoyl-[acyl-carrier-protein] and UDP-N-acetyl-alpha-D-glucosamine: step 2/6.</text>
</comment>
<reference evidence="12" key="1">
    <citation type="journal article" date="2020" name="mSystems">
        <title>Genome- and Community-Level Interaction Insights into Carbon Utilization and Element Cycling Functions of Hydrothermarchaeota in Hydrothermal Sediment.</title>
        <authorList>
            <person name="Zhou Z."/>
            <person name="Liu Y."/>
            <person name="Xu W."/>
            <person name="Pan J."/>
            <person name="Luo Z.H."/>
            <person name="Li M."/>
        </authorList>
    </citation>
    <scope>NUCLEOTIDE SEQUENCE [LARGE SCALE GENOMIC DNA]</scope>
    <source>
        <strain evidence="12">SpSt-774</strain>
    </source>
</reference>
<keyword evidence="9" id="KW-0862">Zinc</keyword>
<evidence type="ECO:0000256" key="2">
    <source>
        <dbReference type="ARBA" id="ARBA00002923"/>
    </source>
</evidence>
<keyword evidence="7" id="KW-0479">Metal-binding</keyword>
<protein>
    <recommendedName>
        <fullName evidence="4">UDP-3-O-acyl-N-acetylglucosamine deacetylase</fullName>
        <ecNumber evidence="4">3.5.1.108</ecNumber>
    </recommendedName>
</protein>
<dbReference type="InterPro" id="IPR015870">
    <property type="entry name" value="UDP-acyl_N-AcGlcN_deAcase_N"/>
</dbReference>
<comment type="cofactor">
    <cofactor evidence="1">
        <name>Zn(2+)</name>
        <dbReference type="ChEBI" id="CHEBI:29105"/>
    </cofactor>
</comment>
<evidence type="ECO:0000256" key="11">
    <source>
        <dbReference type="ARBA" id="ARBA00024535"/>
    </source>
</evidence>
<evidence type="ECO:0000256" key="6">
    <source>
        <dbReference type="ARBA" id="ARBA00022556"/>
    </source>
</evidence>
<dbReference type="EC" id="3.5.1.108" evidence="4"/>
<dbReference type="PANTHER" id="PTHR33694">
    <property type="entry name" value="UDP-3-O-ACYL-N-ACETYLGLUCOSAMINE DEACETYLASE 1, MITOCHONDRIAL-RELATED"/>
    <property type="match status" value="1"/>
</dbReference>
<dbReference type="InterPro" id="IPR020568">
    <property type="entry name" value="Ribosomal_Su5_D2-typ_SF"/>
</dbReference>
<keyword evidence="6" id="KW-0441">Lipid A biosynthesis</keyword>